<evidence type="ECO:0000256" key="1">
    <source>
        <dbReference type="SAM" id="Phobius"/>
    </source>
</evidence>
<dbReference type="Proteomes" id="UP000673447">
    <property type="component" value="Unassembled WGS sequence"/>
</dbReference>
<dbReference type="EMBL" id="JAGKTC010000003">
    <property type="protein sequence ID" value="MBP3985197.1"/>
    <property type="molecule type" value="Genomic_DNA"/>
</dbReference>
<gene>
    <name evidence="2" type="ORF">J5837_12345</name>
</gene>
<reference evidence="2" key="1">
    <citation type="journal article" date="2016" name="Int. J. Syst. Evol. Microbiol.">
        <title>Pseudoxanthomonas helianthi sp. nov., isolated from roots of Jerusalem artichoke (Helianthus tuberosus).</title>
        <authorList>
            <person name="Kittiwongwattana C."/>
            <person name="Thawai C."/>
        </authorList>
    </citation>
    <scope>NUCLEOTIDE SEQUENCE</scope>
    <source>
        <strain evidence="2">110414</strain>
    </source>
</reference>
<dbReference type="RefSeq" id="WP_210537080.1">
    <property type="nucleotide sequence ID" value="NZ_JAGKTC010000003.1"/>
</dbReference>
<dbReference type="AlphaFoldDB" id="A0A940X4V7"/>
<sequence length="322" mass="35085">MNAVATHKTNTFQWLLKREFWENRGGFVWAPAITGIIAAFFAAMAGLITTLVRSKHDIHVDDLAEASRVAGQVGDGALLLGIGLAMAVVTFVVFFYSLGSLYDDRRDRSILFWKSLPVSDTQMVLSKLAWALLLAPLLALAAGVLTGVAFWLIAALTSAINGVPGASGILTHSHPLRIIGNVLLSFPVQILWSLPTVGWLMLCSAWAKRFPFLWSVLIPFLFCAMAGVVALMFKIASDIELPYGSLLYVVLYRGLLSIVPGTWLPLIDNAGPMHEPADLASKLSLGTSWQALGHADIWIGIVAGVAMIYLAIRMRRWRELAD</sequence>
<reference evidence="2" key="2">
    <citation type="submission" date="2021-03" db="EMBL/GenBank/DDBJ databases">
        <authorList>
            <person name="Cao W."/>
        </authorList>
    </citation>
    <scope>NUCLEOTIDE SEQUENCE</scope>
    <source>
        <strain evidence="2">110414</strain>
    </source>
</reference>
<feature type="transmembrane region" description="Helical" evidence="1">
    <location>
        <begin position="123"/>
        <end position="142"/>
    </location>
</feature>
<accession>A0A940X4V7</accession>
<proteinExistence type="predicted"/>
<feature type="transmembrane region" description="Helical" evidence="1">
    <location>
        <begin position="148"/>
        <end position="170"/>
    </location>
</feature>
<feature type="transmembrane region" description="Helical" evidence="1">
    <location>
        <begin position="182"/>
        <end position="207"/>
    </location>
</feature>
<keyword evidence="1" id="KW-0812">Transmembrane</keyword>
<protein>
    <submittedName>
        <fullName evidence="2">ABC transporter permease</fullName>
    </submittedName>
</protein>
<feature type="transmembrane region" description="Helical" evidence="1">
    <location>
        <begin position="291"/>
        <end position="312"/>
    </location>
</feature>
<keyword evidence="3" id="KW-1185">Reference proteome</keyword>
<organism evidence="2 3">
    <name type="scientific">Pseudoxanthomonas helianthi</name>
    <dbReference type="NCBI Taxonomy" id="1453541"/>
    <lineage>
        <taxon>Bacteria</taxon>
        <taxon>Pseudomonadati</taxon>
        <taxon>Pseudomonadota</taxon>
        <taxon>Gammaproteobacteria</taxon>
        <taxon>Lysobacterales</taxon>
        <taxon>Lysobacteraceae</taxon>
        <taxon>Pseudoxanthomonas</taxon>
    </lineage>
</organism>
<evidence type="ECO:0000313" key="3">
    <source>
        <dbReference type="Proteomes" id="UP000673447"/>
    </source>
</evidence>
<comment type="caution">
    <text evidence="2">The sequence shown here is derived from an EMBL/GenBank/DDBJ whole genome shotgun (WGS) entry which is preliminary data.</text>
</comment>
<feature type="transmembrane region" description="Helical" evidence="1">
    <location>
        <begin position="77"/>
        <end position="102"/>
    </location>
</feature>
<feature type="transmembrane region" description="Helical" evidence="1">
    <location>
        <begin position="245"/>
        <end position="266"/>
    </location>
</feature>
<evidence type="ECO:0000313" key="2">
    <source>
        <dbReference type="EMBL" id="MBP3985197.1"/>
    </source>
</evidence>
<name>A0A940X4V7_9GAMM</name>
<feature type="transmembrane region" description="Helical" evidence="1">
    <location>
        <begin position="27"/>
        <end position="48"/>
    </location>
</feature>
<keyword evidence="1" id="KW-1133">Transmembrane helix</keyword>
<keyword evidence="1" id="KW-0472">Membrane</keyword>
<feature type="transmembrane region" description="Helical" evidence="1">
    <location>
        <begin position="213"/>
        <end position="233"/>
    </location>
</feature>